<dbReference type="RefSeq" id="WP_021104631.1">
    <property type="nucleotide sequence ID" value="NZ_JAWMSD010000003.1"/>
</dbReference>
<keyword evidence="2" id="KW-0812">Transmembrane</keyword>
<dbReference type="AlphaFoldDB" id="A0A239WV52"/>
<gene>
    <name evidence="3" type="ORF">SAMEA4412665_01622</name>
</gene>
<protein>
    <recommendedName>
        <fullName evidence="5">Holin</fullName>
    </recommendedName>
</protein>
<sequence>MGKHFWRGCFERALKTFIQTFIATLGVGVGVVYTVDSVRGLPWLSALITAAVAAILSVATSLGSPGFVAGNHPDAPAIASEDAGLIEPPAEPALDVPADDPGMIEPTDDTAPTDSKSGSVSVARHAEV</sequence>
<organism evidence="3 4">
    <name type="scientific">Cutibacterium granulosum</name>
    <dbReference type="NCBI Taxonomy" id="33011"/>
    <lineage>
        <taxon>Bacteria</taxon>
        <taxon>Bacillati</taxon>
        <taxon>Actinomycetota</taxon>
        <taxon>Actinomycetes</taxon>
        <taxon>Propionibacteriales</taxon>
        <taxon>Propionibacteriaceae</taxon>
        <taxon>Cutibacterium</taxon>
    </lineage>
</organism>
<evidence type="ECO:0000313" key="3">
    <source>
        <dbReference type="EMBL" id="SNV38020.1"/>
    </source>
</evidence>
<evidence type="ECO:0000256" key="1">
    <source>
        <dbReference type="SAM" id="MobiDB-lite"/>
    </source>
</evidence>
<feature type="transmembrane region" description="Helical" evidence="2">
    <location>
        <begin position="41"/>
        <end position="62"/>
    </location>
</feature>
<evidence type="ECO:0000256" key="2">
    <source>
        <dbReference type="SAM" id="Phobius"/>
    </source>
</evidence>
<evidence type="ECO:0008006" key="5">
    <source>
        <dbReference type="Google" id="ProtNLM"/>
    </source>
</evidence>
<dbReference type="Pfam" id="PF16945">
    <property type="entry name" value="Phage_r1t_holin"/>
    <property type="match status" value="1"/>
</dbReference>
<keyword evidence="2" id="KW-0472">Membrane</keyword>
<feature type="compositionally biased region" description="Polar residues" evidence="1">
    <location>
        <begin position="110"/>
        <end position="120"/>
    </location>
</feature>
<keyword evidence="2" id="KW-1133">Transmembrane helix</keyword>
<name>A0A239WV52_9ACTN</name>
<feature type="region of interest" description="Disordered" evidence="1">
    <location>
        <begin position="88"/>
        <end position="128"/>
    </location>
</feature>
<proteinExistence type="predicted"/>
<dbReference type="Proteomes" id="UP000215332">
    <property type="component" value="Chromosome 1"/>
</dbReference>
<accession>A0A239WV52</accession>
<feature type="transmembrane region" description="Helical" evidence="2">
    <location>
        <begin position="12"/>
        <end position="35"/>
    </location>
</feature>
<reference evidence="3 4" key="1">
    <citation type="submission" date="2017-06" db="EMBL/GenBank/DDBJ databases">
        <authorList>
            <consortium name="Pathogen Informatics"/>
        </authorList>
    </citation>
    <scope>NUCLEOTIDE SEQUENCE [LARGE SCALE GENOMIC DNA]</scope>
    <source>
        <strain evidence="3 4">NCTC11865</strain>
    </source>
</reference>
<dbReference type="InterPro" id="IPR020109">
    <property type="entry name" value="Holin_r1t"/>
</dbReference>
<evidence type="ECO:0000313" key="4">
    <source>
        <dbReference type="Proteomes" id="UP000215332"/>
    </source>
</evidence>
<dbReference type="KEGG" id="cgrn:4412665_01622"/>
<dbReference type="EMBL" id="LT906441">
    <property type="protein sequence ID" value="SNV38020.1"/>
    <property type="molecule type" value="Genomic_DNA"/>
</dbReference>